<feature type="domain" description="CN hydrolase" evidence="4">
    <location>
        <begin position="38"/>
        <end position="284"/>
    </location>
</feature>
<dbReference type="GO" id="GO:0050152">
    <property type="term" value="F:omega-amidase activity"/>
    <property type="evidence" value="ECO:0007669"/>
    <property type="project" value="TreeGrafter"/>
</dbReference>
<dbReference type="EMBL" id="LXFE01003418">
    <property type="protein sequence ID" value="OLL22361.1"/>
    <property type="molecule type" value="Genomic_DNA"/>
</dbReference>
<dbReference type="PROSITE" id="PS01227">
    <property type="entry name" value="UPF0012"/>
    <property type="match status" value="1"/>
</dbReference>
<dbReference type="PROSITE" id="PS50263">
    <property type="entry name" value="CN_HYDROLASE"/>
    <property type="match status" value="1"/>
</dbReference>
<dbReference type="OrthoDB" id="10250282at2759"/>
<dbReference type="PANTHER" id="PTHR23088:SF30">
    <property type="entry name" value="OMEGA-AMIDASE NIT2"/>
    <property type="match status" value="1"/>
</dbReference>
<keyword evidence="2 5" id="KW-0378">Hydrolase</keyword>
<dbReference type="AlphaFoldDB" id="A0A1U7LIK5"/>
<comment type="similarity">
    <text evidence="1">Belongs to the carbon-nitrogen hydrolase superfamily. NIT1/NIT2 family.</text>
</comment>
<dbReference type="FunFam" id="3.60.110.10:FF:000002">
    <property type="entry name" value="Nitrilase family member 2"/>
    <property type="match status" value="1"/>
</dbReference>
<dbReference type="InterPro" id="IPR045254">
    <property type="entry name" value="Nit1/2_C-N_Hydrolase"/>
</dbReference>
<accession>A0A1U7LIK5</accession>
<dbReference type="SUPFAM" id="SSF56317">
    <property type="entry name" value="Carbon-nitrogen hydrolase"/>
    <property type="match status" value="1"/>
</dbReference>
<evidence type="ECO:0000256" key="3">
    <source>
        <dbReference type="SAM" id="MobiDB-lite"/>
    </source>
</evidence>
<evidence type="ECO:0000259" key="4">
    <source>
        <dbReference type="PROSITE" id="PS50263"/>
    </source>
</evidence>
<dbReference type="GO" id="GO:0006107">
    <property type="term" value="P:oxaloacetate metabolic process"/>
    <property type="evidence" value="ECO:0007669"/>
    <property type="project" value="TreeGrafter"/>
</dbReference>
<dbReference type="PANTHER" id="PTHR23088">
    <property type="entry name" value="NITRILASE-RELATED"/>
    <property type="match status" value="1"/>
</dbReference>
<dbReference type="STRING" id="1198029.A0A1U7LIK5"/>
<name>A0A1U7LIK5_NEOID</name>
<dbReference type="InterPro" id="IPR001110">
    <property type="entry name" value="UPF0012_CS"/>
</dbReference>
<dbReference type="InterPro" id="IPR003010">
    <property type="entry name" value="C-N_Hydrolase"/>
</dbReference>
<dbReference type="GO" id="GO:0006528">
    <property type="term" value="P:asparagine metabolic process"/>
    <property type="evidence" value="ECO:0007669"/>
    <property type="project" value="TreeGrafter"/>
</dbReference>
<protein>
    <submittedName>
        <fullName evidence="5">Hydrolase</fullName>
    </submittedName>
</protein>
<sequence length="314" mass="35166">MQTTPPQTPPQNRKDTELTPPQNRKNTELRVDTMQRRFMLALVQLPPSADKAAALDRACQRVREAAQHGARLVVLPECFNSPYGTQFFETYAETVTPPQRTFIALSRVARESKVYLIGGSFPERKSGKFYNTCLSFSPTGELLAIHRKLHLFDINVPGEISFCESKVLSPGDKLTEFNTEFGRIGVGICYDVRFPEMAQIAARHGCCAMIYPGAFNLTTGPLHWDLLARARALDNQMYVAMCSPARDMTASYHAYGHSIVVDPNGVVIAQAGQDEEIVYAHLDIDKIREIRTAIPVTTQRRFDVYPDVARLNSI</sequence>
<dbReference type="GO" id="GO:0006541">
    <property type="term" value="P:glutamine metabolic process"/>
    <property type="evidence" value="ECO:0007669"/>
    <property type="project" value="TreeGrafter"/>
</dbReference>
<dbReference type="InterPro" id="IPR036526">
    <property type="entry name" value="C-N_Hydrolase_sf"/>
</dbReference>
<dbReference type="CDD" id="cd07572">
    <property type="entry name" value="nit"/>
    <property type="match status" value="1"/>
</dbReference>
<dbReference type="Gene3D" id="3.60.110.10">
    <property type="entry name" value="Carbon-nitrogen hydrolase"/>
    <property type="match status" value="1"/>
</dbReference>
<reference evidence="5 6" key="1">
    <citation type="submission" date="2016-04" db="EMBL/GenBank/DDBJ databases">
        <title>Evolutionary innovation and constraint leading to complex multicellularity in the Ascomycota.</title>
        <authorList>
            <person name="Cisse O."/>
            <person name="Nguyen A."/>
            <person name="Hewitt D.A."/>
            <person name="Jedd G."/>
            <person name="Stajich J.E."/>
        </authorList>
    </citation>
    <scope>NUCLEOTIDE SEQUENCE [LARGE SCALE GENOMIC DNA]</scope>
    <source>
        <strain evidence="5 6">DAH-3</strain>
    </source>
</reference>
<feature type="region of interest" description="Disordered" evidence="3">
    <location>
        <begin position="1"/>
        <end position="26"/>
    </location>
</feature>
<evidence type="ECO:0000313" key="5">
    <source>
        <dbReference type="EMBL" id="OLL22361.1"/>
    </source>
</evidence>
<dbReference type="Pfam" id="PF00795">
    <property type="entry name" value="CN_hydrolase"/>
    <property type="match status" value="1"/>
</dbReference>
<organism evidence="5 6">
    <name type="scientific">Neolecta irregularis (strain DAH-3)</name>
    <dbReference type="NCBI Taxonomy" id="1198029"/>
    <lineage>
        <taxon>Eukaryota</taxon>
        <taxon>Fungi</taxon>
        <taxon>Dikarya</taxon>
        <taxon>Ascomycota</taxon>
        <taxon>Taphrinomycotina</taxon>
        <taxon>Neolectales</taxon>
        <taxon>Neolectaceae</taxon>
        <taxon>Neolecta</taxon>
    </lineage>
</organism>
<keyword evidence="6" id="KW-1185">Reference proteome</keyword>
<evidence type="ECO:0000256" key="2">
    <source>
        <dbReference type="ARBA" id="ARBA00022801"/>
    </source>
</evidence>
<dbReference type="Proteomes" id="UP000186594">
    <property type="component" value="Unassembled WGS sequence"/>
</dbReference>
<dbReference type="GO" id="GO:0043605">
    <property type="term" value="P:amide catabolic process"/>
    <property type="evidence" value="ECO:0007669"/>
    <property type="project" value="EnsemblFungi"/>
</dbReference>
<evidence type="ECO:0000313" key="6">
    <source>
        <dbReference type="Proteomes" id="UP000186594"/>
    </source>
</evidence>
<proteinExistence type="inferred from homology"/>
<gene>
    <name evidence="5" type="ORF">NEOLI_004972</name>
</gene>
<comment type="caution">
    <text evidence="5">The sequence shown here is derived from an EMBL/GenBank/DDBJ whole genome shotgun (WGS) entry which is preliminary data.</text>
</comment>
<evidence type="ECO:0000256" key="1">
    <source>
        <dbReference type="ARBA" id="ARBA00010613"/>
    </source>
</evidence>
<dbReference type="OMA" id="RQIPIYK"/>
<dbReference type="GO" id="GO:0005739">
    <property type="term" value="C:mitochondrion"/>
    <property type="evidence" value="ECO:0007669"/>
    <property type="project" value="TreeGrafter"/>
</dbReference>